<accession>C4XSQ8</accession>
<organism evidence="1 2">
    <name type="scientific">Solidesulfovibrio magneticus (strain ATCC 700980 / DSM 13731 / RS-1)</name>
    <name type="common">Desulfovibrio magneticus</name>
    <dbReference type="NCBI Taxonomy" id="573370"/>
    <lineage>
        <taxon>Bacteria</taxon>
        <taxon>Pseudomonadati</taxon>
        <taxon>Thermodesulfobacteriota</taxon>
        <taxon>Desulfovibrionia</taxon>
        <taxon>Desulfovibrionales</taxon>
        <taxon>Desulfovibrionaceae</taxon>
        <taxon>Solidesulfovibrio</taxon>
    </lineage>
</organism>
<dbReference type="AlphaFoldDB" id="C4XSQ8"/>
<dbReference type="Proteomes" id="UP000009071">
    <property type="component" value="Chromosome"/>
</dbReference>
<dbReference type="eggNOG" id="COG3271">
    <property type="taxonomic scope" value="Bacteria"/>
</dbReference>
<dbReference type="STRING" id="573370.DMR_22590"/>
<sequence>MQMRHGHTLATVIVSRLVEPQTLALSILPQPDDATCGPTCLHAVYGYYGDHLPLEDVIAEAPTLPDGGTLGAYLGCHALRRGYKAKLYTFDLSVFDVTWFAQDVDLAAKLTEQLVVKTGRRLHQASAAYLEFLRLGGQIRFEDLTAPLIRDILKRGRPILAGLSATYLYRTPRERDVAGKTVFDDLRGKPSGHFVVINGYDSSARVTHIADPLLPNPISRSQYYEVTLNHLVCAVMLGVITDDANLLVLSPRKKSRSEDRQRSL</sequence>
<evidence type="ECO:0000313" key="1">
    <source>
        <dbReference type="EMBL" id="BAH75750.1"/>
    </source>
</evidence>
<gene>
    <name evidence="1" type="ordered locus">DMR_22590</name>
</gene>
<proteinExistence type="predicted"/>
<reference evidence="1 2" key="1">
    <citation type="journal article" date="2009" name="Genome Res.">
        <title>Whole genome sequence of Desulfovibrio magneticus strain RS-1 revealed common gene clusters in magnetotactic bacteria.</title>
        <authorList>
            <person name="Nakazawa H."/>
            <person name="Arakaki A."/>
            <person name="Narita-Yamada S."/>
            <person name="Yashiro I."/>
            <person name="Jinno K."/>
            <person name="Aoki N."/>
            <person name="Tsuruyama A."/>
            <person name="Okamura Y."/>
            <person name="Tanikawa S."/>
            <person name="Fujita N."/>
            <person name="Takeyama H."/>
            <person name="Matsunaga T."/>
        </authorList>
    </citation>
    <scope>NUCLEOTIDE SEQUENCE [LARGE SCALE GENOMIC DNA]</scope>
    <source>
        <strain evidence="2">ATCC 700980 / DSM 13731 / RS-1</strain>
    </source>
</reference>
<keyword evidence="2" id="KW-1185">Reference proteome</keyword>
<dbReference type="EMBL" id="AP010904">
    <property type="protein sequence ID" value="BAH75750.1"/>
    <property type="molecule type" value="Genomic_DNA"/>
</dbReference>
<evidence type="ECO:0008006" key="3">
    <source>
        <dbReference type="Google" id="ProtNLM"/>
    </source>
</evidence>
<evidence type="ECO:0000313" key="2">
    <source>
        <dbReference type="Proteomes" id="UP000009071"/>
    </source>
</evidence>
<name>C4XSQ8_SOLM1</name>
<dbReference type="KEGG" id="dma:DMR_22590"/>
<dbReference type="HOGENOM" id="CLU_076551_0_0_7"/>
<dbReference type="Gene3D" id="3.90.70.10">
    <property type="entry name" value="Cysteine proteinases"/>
    <property type="match status" value="1"/>
</dbReference>
<protein>
    <recommendedName>
        <fullName evidence="3">Peptidase C39-like domain-containing protein</fullName>
    </recommendedName>
</protein>